<organism evidence="1 2">
    <name type="scientific">Phytophthora infestans</name>
    <name type="common">Potato late blight agent</name>
    <name type="synonym">Botrytis infestans</name>
    <dbReference type="NCBI Taxonomy" id="4787"/>
    <lineage>
        <taxon>Eukaryota</taxon>
        <taxon>Sar</taxon>
        <taxon>Stramenopiles</taxon>
        <taxon>Oomycota</taxon>
        <taxon>Peronosporomycetes</taxon>
        <taxon>Peronosporales</taxon>
        <taxon>Peronosporaceae</taxon>
        <taxon>Phytophthora</taxon>
    </lineage>
</organism>
<dbReference type="SUPFAM" id="SSF53098">
    <property type="entry name" value="Ribonuclease H-like"/>
    <property type="match status" value="1"/>
</dbReference>
<gene>
    <name evidence="1" type="ORF">GN958_ATG09156</name>
</gene>
<accession>A0A8S9ULH6</accession>
<evidence type="ECO:0008006" key="3">
    <source>
        <dbReference type="Google" id="ProtNLM"/>
    </source>
</evidence>
<dbReference type="EMBL" id="JAACNO010001296">
    <property type="protein sequence ID" value="KAF4141620.1"/>
    <property type="molecule type" value="Genomic_DNA"/>
</dbReference>
<feature type="non-terminal residue" evidence="1">
    <location>
        <position position="286"/>
    </location>
</feature>
<comment type="caution">
    <text evidence="1">The sequence shown here is derived from an EMBL/GenBank/DDBJ whole genome shotgun (WGS) entry which is preliminary data.</text>
</comment>
<protein>
    <recommendedName>
        <fullName evidence="3">BED-type domain-containing protein</fullName>
    </recommendedName>
</protein>
<feature type="non-terminal residue" evidence="1">
    <location>
        <position position="1"/>
    </location>
</feature>
<dbReference type="PANTHER" id="PTHR40866:SF1">
    <property type="entry name" value="BED-TYPE DOMAIN-CONTAINING PROTEIN"/>
    <property type="match status" value="1"/>
</dbReference>
<evidence type="ECO:0000313" key="1">
    <source>
        <dbReference type="EMBL" id="KAF4141620.1"/>
    </source>
</evidence>
<dbReference type="Proteomes" id="UP000704712">
    <property type="component" value="Unassembled WGS sequence"/>
</dbReference>
<proteinExistence type="predicted"/>
<dbReference type="PANTHER" id="PTHR40866">
    <property type="entry name" value="BED-TYPE DOMAIN-CONTAINING PROTEIN"/>
    <property type="match status" value="1"/>
</dbReference>
<reference evidence="1" key="1">
    <citation type="submission" date="2020-03" db="EMBL/GenBank/DDBJ databases">
        <title>Hybrid Assembly of Korean Phytophthora infestans isolates.</title>
        <authorList>
            <person name="Prokchorchik M."/>
            <person name="Lee Y."/>
            <person name="Seo J."/>
            <person name="Cho J.-H."/>
            <person name="Park Y.-E."/>
            <person name="Jang D.-C."/>
            <person name="Im J.-S."/>
            <person name="Choi J.-G."/>
            <person name="Park H.-J."/>
            <person name="Lee G.-B."/>
            <person name="Lee Y.-G."/>
            <person name="Hong S.-Y."/>
            <person name="Cho K."/>
            <person name="Sohn K.H."/>
        </authorList>
    </citation>
    <scope>NUCLEOTIDE SEQUENCE</scope>
    <source>
        <strain evidence="1">KR_2_A2</strain>
    </source>
</reference>
<dbReference type="AlphaFoldDB" id="A0A8S9ULH6"/>
<evidence type="ECO:0000313" key="2">
    <source>
        <dbReference type="Proteomes" id="UP000704712"/>
    </source>
</evidence>
<sequence>LKIPFTASSKDVIHPLFKQQDATSWKCKLCSKISAQPLGKAYTNLVDHFLRKLGVKATDEFSEKASKPENRELSFCDHALVRKNTKLSTISANTMLLNMDLLSDDVRYTIIAEPKGKKIGLAFDAWSANGHHFVAVMAIEALPLFDDALDKNENDSGQLCFIVGNNASVNGSIERKIKLPLIGCASHRLNLAVQSHIAQYDKEVEKVAALMRLLQTSKQKTVLRKMECSMPVIKNPTRWSSSYRMINRNLEMTDYIDGMGTDLTALLPAPREKIKLKSRFEDLGKF</sequence>
<name>A0A8S9ULH6_PHYIN</name>
<dbReference type="InterPro" id="IPR012337">
    <property type="entry name" value="RNaseH-like_sf"/>
</dbReference>